<proteinExistence type="inferred from homology"/>
<dbReference type="Proteomes" id="UP001497512">
    <property type="component" value="Chromosome 1"/>
</dbReference>
<reference evidence="2 3" key="1">
    <citation type="submission" date="2024-02" db="EMBL/GenBank/DDBJ databases">
        <authorList>
            <consortium name="ELIXIR-Norway"/>
            <consortium name="Elixir Norway"/>
        </authorList>
    </citation>
    <scope>NUCLEOTIDE SEQUENCE [LARGE SCALE GENOMIC DNA]</scope>
</reference>
<evidence type="ECO:0000313" key="2">
    <source>
        <dbReference type="EMBL" id="CAK9190895.1"/>
    </source>
</evidence>
<dbReference type="PANTHER" id="PTHR11215:SF1">
    <property type="entry name" value="MYG1 EXONUCLEASE"/>
    <property type="match status" value="1"/>
</dbReference>
<dbReference type="Pfam" id="PF03690">
    <property type="entry name" value="MYG1_exonuc"/>
    <property type="match status" value="1"/>
</dbReference>
<evidence type="ECO:0000256" key="1">
    <source>
        <dbReference type="ARBA" id="ARBA00010105"/>
    </source>
</evidence>
<sequence length="329" mass="37208">MGKKVGTHNGSFHCDEVLGCFMIRLTKKFEEAEIIRSRDQKVLDTMDAVLDVGGIYDPATDRYDHHQRGFEQAFGHGFVTKLSSAGLVYKHYGQEIIAKELGLDKEHADVQRVFLAVYKSFVECIDGIDNGINQFDTDKPPRYANDTHLSARVGRLNPDWMEDQSPESEDQAFHKAMGIAGSEFLESICYYAKSWLPARTIVAESIASRKEGDETGEIMVLKQFCPWKQHLAELEEEMKLEPLIKYVLYEDDRSKQWRVQAVAIAPGRFESRLPLPVAWRGLRDEELSKEASIEGCVFVHMSGFIGGNKSFNGALSMAKKALRIQPQLI</sequence>
<accession>A0ABP0TAD4</accession>
<keyword evidence="3" id="KW-1185">Reference proteome</keyword>
<protein>
    <submittedName>
        <fullName evidence="2">Uncharacterized protein</fullName>
    </submittedName>
</protein>
<name>A0ABP0TAD4_9BRYO</name>
<organism evidence="2 3">
    <name type="scientific">Sphagnum troendelagicum</name>
    <dbReference type="NCBI Taxonomy" id="128251"/>
    <lineage>
        <taxon>Eukaryota</taxon>
        <taxon>Viridiplantae</taxon>
        <taxon>Streptophyta</taxon>
        <taxon>Embryophyta</taxon>
        <taxon>Bryophyta</taxon>
        <taxon>Sphagnophytina</taxon>
        <taxon>Sphagnopsida</taxon>
        <taxon>Sphagnales</taxon>
        <taxon>Sphagnaceae</taxon>
        <taxon>Sphagnum</taxon>
    </lineage>
</organism>
<dbReference type="InterPro" id="IPR003226">
    <property type="entry name" value="MYG1_exonuclease"/>
</dbReference>
<comment type="similarity">
    <text evidence="1">Belongs to the MYG1 family.</text>
</comment>
<gene>
    <name evidence="2" type="ORF">CSSPTR1EN2_LOCUS1119</name>
</gene>
<evidence type="ECO:0000313" key="3">
    <source>
        <dbReference type="Proteomes" id="UP001497512"/>
    </source>
</evidence>
<dbReference type="PANTHER" id="PTHR11215">
    <property type="entry name" value="METAL DEPENDENT HYDROLASE - RELATED"/>
    <property type="match status" value="1"/>
</dbReference>
<dbReference type="EMBL" id="OZ019893">
    <property type="protein sequence ID" value="CAK9190895.1"/>
    <property type="molecule type" value="Genomic_DNA"/>
</dbReference>